<dbReference type="RefSeq" id="WP_256141093.1">
    <property type="nucleotide sequence ID" value="NZ_JANFZY010000007.1"/>
</dbReference>
<accession>A0AAW6LYA4</accession>
<organism evidence="1 2">
    <name type="scientific">Bacteroides cellulosilyticus</name>
    <dbReference type="NCBI Taxonomy" id="246787"/>
    <lineage>
        <taxon>Bacteria</taxon>
        <taxon>Pseudomonadati</taxon>
        <taxon>Bacteroidota</taxon>
        <taxon>Bacteroidia</taxon>
        <taxon>Bacteroidales</taxon>
        <taxon>Bacteroidaceae</taxon>
        <taxon>Bacteroides</taxon>
    </lineage>
</organism>
<sequence length="148" mass="16287">MLEQQMKRVISIFFILLANIAILAHAVVPHHHHNKVFAAIVNVLDDDAQKALNHSHDSETHHHGSNSEECAINETVVAAVFRLQKDNSFDSGSFDFDYQFDLFSADIVVGTVASELLGSLPFVPKPYIAGSHLDYVARAIGLRAPPIC</sequence>
<dbReference type="AlphaFoldDB" id="A0AAW6LYA4"/>
<evidence type="ECO:0000313" key="1">
    <source>
        <dbReference type="EMBL" id="MDE8693831.1"/>
    </source>
</evidence>
<protein>
    <submittedName>
        <fullName evidence="1">Uncharacterized protein</fullName>
    </submittedName>
</protein>
<comment type="caution">
    <text evidence="1">The sequence shown here is derived from an EMBL/GenBank/DDBJ whole genome shotgun (WGS) entry which is preliminary data.</text>
</comment>
<name>A0AAW6LYA4_9BACE</name>
<reference evidence="1" key="1">
    <citation type="submission" date="2023-03" db="EMBL/GenBank/DDBJ databases">
        <title>DFI Biobank Strains.</title>
        <authorList>
            <person name="Mostad J."/>
            <person name="Paddock L."/>
            <person name="Medina S."/>
            <person name="Waligurski E."/>
            <person name="Barat B."/>
            <person name="Smith R."/>
            <person name="Burgo V."/>
            <person name="Metcalfe C."/>
            <person name="Woodson C."/>
            <person name="Sundararajan A."/>
            <person name="Ramaswamy R."/>
            <person name="Lin H."/>
            <person name="Pamer E.G."/>
        </authorList>
    </citation>
    <scope>NUCLEOTIDE SEQUENCE</scope>
    <source>
        <strain evidence="1">DFI.9.5</strain>
    </source>
</reference>
<gene>
    <name evidence="1" type="ORF">PZH42_06910</name>
</gene>
<proteinExistence type="predicted"/>
<evidence type="ECO:0000313" key="2">
    <source>
        <dbReference type="Proteomes" id="UP001221924"/>
    </source>
</evidence>
<dbReference type="Proteomes" id="UP001221924">
    <property type="component" value="Unassembled WGS sequence"/>
</dbReference>
<dbReference type="EMBL" id="JARFID010000004">
    <property type="protein sequence ID" value="MDE8693831.1"/>
    <property type="molecule type" value="Genomic_DNA"/>
</dbReference>
<dbReference type="Pfam" id="PF20558">
    <property type="entry name" value="DUF6769"/>
    <property type="match status" value="1"/>
</dbReference>
<dbReference type="InterPro" id="IPR046660">
    <property type="entry name" value="DUF6769"/>
</dbReference>